<dbReference type="SUPFAM" id="SSF53597">
    <property type="entry name" value="Dihydrofolate reductase-like"/>
    <property type="match status" value="1"/>
</dbReference>
<dbReference type="InterPro" id="IPR050765">
    <property type="entry name" value="Riboflavin_Biosynth_HTPR"/>
</dbReference>
<dbReference type="GO" id="GO:0008703">
    <property type="term" value="F:5-amino-6-(5-phosphoribosylamino)uracil reductase activity"/>
    <property type="evidence" value="ECO:0007669"/>
    <property type="project" value="InterPro"/>
</dbReference>
<reference evidence="2 3" key="1">
    <citation type="submission" date="2015-02" db="EMBL/GenBank/DDBJ databases">
        <authorList>
            <person name="Ju K.-S."/>
            <person name="Doroghazi J.R."/>
            <person name="Metcalf W."/>
        </authorList>
    </citation>
    <scope>NUCLEOTIDE SEQUENCE [LARGE SCALE GENOMIC DNA]</scope>
    <source>
        <strain evidence="2 3">NRRL B-16140</strain>
    </source>
</reference>
<dbReference type="PANTHER" id="PTHR38011">
    <property type="entry name" value="DIHYDROFOLATE REDUCTASE FAMILY PROTEIN (AFU_ORTHOLOGUE AFUA_8G06820)"/>
    <property type="match status" value="1"/>
</dbReference>
<dbReference type="EMBL" id="JYJG01000194">
    <property type="protein sequence ID" value="KJK45870.1"/>
    <property type="molecule type" value="Genomic_DNA"/>
</dbReference>
<name>A0A0F0GRA5_LENAE</name>
<feature type="domain" description="Bacterial bifunctional deaminase-reductase C-terminal" evidence="1">
    <location>
        <begin position="2"/>
        <end position="93"/>
    </location>
</feature>
<dbReference type="RefSeq" id="WP_045313994.1">
    <property type="nucleotide sequence ID" value="NZ_JYJG01000194.1"/>
</dbReference>
<organism evidence="2 3">
    <name type="scientific">Lentzea aerocolonigenes</name>
    <name type="common">Lechevalieria aerocolonigenes</name>
    <name type="synonym">Saccharothrix aerocolonigenes</name>
    <dbReference type="NCBI Taxonomy" id="68170"/>
    <lineage>
        <taxon>Bacteria</taxon>
        <taxon>Bacillati</taxon>
        <taxon>Actinomycetota</taxon>
        <taxon>Actinomycetes</taxon>
        <taxon>Pseudonocardiales</taxon>
        <taxon>Pseudonocardiaceae</taxon>
        <taxon>Lentzea</taxon>
    </lineage>
</organism>
<dbReference type="PATRIC" id="fig|68170.10.peg.6125"/>
<keyword evidence="3" id="KW-1185">Reference proteome</keyword>
<dbReference type="GO" id="GO:0009231">
    <property type="term" value="P:riboflavin biosynthetic process"/>
    <property type="evidence" value="ECO:0007669"/>
    <property type="project" value="InterPro"/>
</dbReference>
<sequence length="179" mass="20430">MITHFVHQSADGFIEGPNGEFDWPRMGKEMSDHSLELSGQADLLLYGRKVWDMMASWWPRAEQLDQSEHTLRYAPLWRESPKAVVSRTLTDPGWNTRVFTDPADLPDERMILFGGSTLAASLTELDLIDEYLIFVHPVVLGGGKPVFQHPKRFDLKLAESKVFDGRVVMLRYQRGRGPC</sequence>
<dbReference type="AlphaFoldDB" id="A0A0F0GRA5"/>
<dbReference type="PANTHER" id="PTHR38011:SF11">
    <property type="entry name" value="2,5-DIAMINO-6-RIBOSYLAMINO-4(3H)-PYRIMIDINONE 5'-PHOSPHATE REDUCTASE"/>
    <property type="match status" value="1"/>
</dbReference>
<dbReference type="Gene3D" id="3.40.430.10">
    <property type="entry name" value="Dihydrofolate Reductase, subunit A"/>
    <property type="match status" value="1"/>
</dbReference>
<protein>
    <submittedName>
        <fullName evidence="2">Deaminase</fullName>
    </submittedName>
</protein>
<evidence type="ECO:0000313" key="3">
    <source>
        <dbReference type="Proteomes" id="UP000033393"/>
    </source>
</evidence>
<dbReference type="InterPro" id="IPR002734">
    <property type="entry name" value="RibDG_C"/>
</dbReference>
<dbReference type="Pfam" id="PF01872">
    <property type="entry name" value="RibD_C"/>
    <property type="match status" value="2"/>
</dbReference>
<dbReference type="eggNOG" id="COG0262">
    <property type="taxonomic scope" value="Bacteria"/>
</dbReference>
<dbReference type="Proteomes" id="UP000033393">
    <property type="component" value="Unassembled WGS sequence"/>
</dbReference>
<evidence type="ECO:0000313" key="2">
    <source>
        <dbReference type="EMBL" id="KJK45870.1"/>
    </source>
</evidence>
<feature type="domain" description="Bacterial bifunctional deaminase-reductase C-terminal" evidence="1">
    <location>
        <begin position="108"/>
        <end position="168"/>
    </location>
</feature>
<dbReference type="InterPro" id="IPR024072">
    <property type="entry name" value="DHFR-like_dom_sf"/>
</dbReference>
<comment type="caution">
    <text evidence="2">The sequence shown here is derived from an EMBL/GenBank/DDBJ whole genome shotgun (WGS) entry which is preliminary data.</text>
</comment>
<evidence type="ECO:0000259" key="1">
    <source>
        <dbReference type="Pfam" id="PF01872"/>
    </source>
</evidence>
<accession>A0A0F0GRA5</accession>
<dbReference type="OrthoDB" id="7949219at2"/>
<gene>
    <name evidence="2" type="ORF">UK23_24680</name>
</gene>
<proteinExistence type="predicted"/>